<protein>
    <recommendedName>
        <fullName evidence="3">Short chain amide porin</fullName>
    </recommendedName>
</protein>
<dbReference type="Proteomes" id="UP000007463">
    <property type="component" value="Chromosome"/>
</dbReference>
<dbReference type="AlphaFoldDB" id="F2IHD9"/>
<sequence precursor="true">MKHLLLFGAISFCMSSVFGQGLPSYEGGLKVKLSEDGSKYIRFITWHQVYLKYNQNNDGSTLAGKPINESYDIALRRSRFLTYSQLGDRFLILTHFGINNQNTFSGGVSSVNGKKPQMFLHDAYVEYTVFKRFLNIGGGLHYWNGVSRMANTSTLNFLGQDAPIFNWYNIDKSDQFGRYLGVFAKGKIGKLDYRVSANDPFQANEAKAIATNVSDYNPYNRSWSTAGYFNYAFLEEESNLLPFMVGTYLGTKKVFNIGVGFDHWKDGMWHRNDAGDTVTQDQLQLGADVFLDMPLSKRKDAITFYGSYYNYNFGKDYVRHIGILNTADGGGALRGNALPTLGTGQIFFGQVGYLLPEFKMKTRFQVCGSFSHARFVGLRNAADNLVPVNTLDAGLNIYLAGHHSKVTLNYRARPDFTNIESVNYKNEVTIQLMVYL</sequence>
<evidence type="ECO:0000313" key="2">
    <source>
        <dbReference type="Proteomes" id="UP000007463"/>
    </source>
</evidence>
<name>F2IHD9_FLUTR</name>
<proteinExistence type="predicted"/>
<organism evidence="1 2">
    <name type="scientific">Fluviicola taffensis (strain DSM 16823 / NCIMB 13979 / RW262)</name>
    <dbReference type="NCBI Taxonomy" id="755732"/>
    <lineage>
        <taxon>Bacteria</taxon>
        <taxon>Pseudomonadati</taxon>
        <taxon>Bacteroidota</taxon>
        <taxon>Flavobacteriia</taxon>
        <taxon>Flavobacteriales</taxon>
        <taxon>Crocinitomicaceae</taxon>
        <taxon>Fluviicola</taxon>
    </lineage>
</organism>
<dbReference type="HOGENOM" id="CLU_038678_0_0_10"/>
<gene>
    <name evidence="1" type="ordered locus">Fluta_0690</name>
</gene>
<dbReference type="RefSeq" id="WP_013685466.1">
    <property type="nucleotide sequence ID" value="NC_015321.1"/>
</dbReference>
<dbReference type="eggNOG" id="ENOG502Z8PC">
    <property type="taxonomic scope" value="Bacteria"/>
</dbReference>
<evidence type="ECO:0008006" key="3">
    <source>
        <dbReference type="Google" id="ProtNLM"/>
    </source>
</evidence>
<dbReference type="OrthoDB" id="9771991at2"/>
<reference evidence="1 2" key="1">
    <citation type="journal article" date="2011" name="Stand. Genomic Sci.">
        <title>Complete genome sequence of the gliding freshwater bacterium Fluviicola taffensis type strain (RW262).</title>
        <authorList>
            <person name="Woyke T."/>
            <person name="Chertkov O."/>
            <person name="Lapidus A."/>
            <person name="Nolan M."/>
            <person name="Lucas S."/>
            <person name="Del Rio T.G."/>
            <person name="Tice H."/>
            <person name="Cheng J.F."/>
            <person name="Tapia R."/>
            <person name="Han C."/>
            <person name="Goodwin L."/>
            <person name="Pitluck S."/>
            <person name="Liolios K."/>
            <person name="Pagani I."/>
            <person name="Ivanova N."/>
            <person name="Huntemann M."/>
            <person name="Mavromatis K."/>
            <person name="Mikhailova N."/>
            <person name="Pati A."/>
            <person name="Chen A."/>
            <person name="Palaniappan K."/>
            <person name="Land M."/>
            <person name="Hauser L."/>
            <person name="Brambilla E.M."/>
            <person name="Rohde M."/>
            <person name="Mwirichia R."/>
            <person name="Sikorski J."/>
            <person name="Tindall B.J."/>
            <person name="Goker M."/>
            <person name="Bristow J."/>
            <person name="Eisen J.A."/>
            <person name="Markowitz V."/>
            <person name="Hugenholtz P."/>
            <person name="Klenk H.P."/>
            <person name="Kyrpides N.C."/>
        </authorList>
    </citation>
    <scope>NUCLEOTIDE SEQUENCE [LARGE SCALE GENOMIC DNA]</scope>
    <source>
        <strain evidence="2">DSM 16823 / RW262 / RW262</strain>
    </source>
</reference>
<dbReference type="STRING" id="755732.Fluta_0690"/>
<dbReference type="EMBL" id="CP002542">
    <property type="protein sequence ID" value="AEA42694.1"/>
    <property type="molecule type" value="Genomic_DNA"/>
</dbReference>
<evidence type="ECO:0000313" key="1">
    <source>
        <dbReference type="EMBL" id="AEA42694.1"/>
    </source>
</evidence>
<keyword evidence="2" id="KW-1185">Reference proteome</keyword>
<reference evidence="2" key="2">
    <citation type="submission" date="2011-02" db="EMBL/GenBank/DDBJ databases">
        <title>The complete genome of Fluviicola taffensis DSM 16823.</title>
        <authorList>
            <consortium name="US DOE Joint Genome Institute (JGI-PGF)"/>
            <person name="Lucas S."/>
            <person name="Copeland A."/>
            <person name="Lapidus A."/>
            <person name="Bruce D."/>
            <person name="Goodwin L."/>
            <person name="Pitluck S."/>
            <person name="Kyrpides N."/>
            <person name="Mavromatis K."/>
            <person name="Ivanova N."/>
            <person name="Mikhailova N."/>
            <person name="Pagani I."/>
            <person name="Chertkov O."/>
            <person name="Detter J.C."/>
            <person name="Han C."/>
            <person name="Tapia R."/>
            <person name="Land M."/>
            <person name="Hauser L."/>
            <person name="Markowitz V."/>
            <person name="Cheng J.-F."/>
            <person name="Hugenholtz P."/>
            <person name="Woyke T."/>
            <person name="Wu D."/>
            <person name="Tindall B."/>
            <person name="Pomrenke H.G."/>
            <person name="Brambilla E."/>
            <person name="Klenk H.-P."/>
            <person name="Eisen J.A."/>
        </authorList>
    </citation>
    <scope>NUCLEOTIDE SEQUENCE [LARGE SCALE GENOMIC DNA]</scope>
    <source>
        <strain evidence="2">DSM 16823 / RW262 / RW262</strain>
    </source>
</reference>
<dbReference type="KEGG" id="fte:Fluta_0690"/>
<accession>F2IHD9</accession>